<dbReference type="EMBL" id="FQVL01000001">
    <property type="protein sequence ID" value="SHE50945.1"/>
    <property type="molecule type" value="Genomic_DNA"/>
</dbReference>
<dbReference type="PANTHER" id="PTHR35936">
    <property type="entry name" value="MEMBRANE-BOUND LYTIC MUREIN TRANSGLYCOSYLASE F"/>
    <property type="match status" value="1"/>
</dbReference>
<evidence type="ECO:0000256" key="4">
    <source>
        <dbReference type="RuleBase" id="RU003744"/>
    </source>
</evidence>
<feature type="chain" id="PRO_5039470678" evidence="5">
    <location>
        <begin position="23"/>
        <end position="258"/>
    </location>
</feature>
<gene>
    <name evidence="8" type="ORF">SAMN05444392_101776</name>
</gene>
<dbReference type="AlphaFoldDB" id="A0A1M4U2Q7"/>
<accession>A0A1M4U2Q7</accession>
<evidence type="ECO:0000259" key="7">
    <source>
        <dbReference type="SMART" id="SM00079"/>
    </source>
</evidence>
<name>A0A1M4U2Q7_9BACL</name>
<dbReference type="GO" id="GO:0015276">
    <property type="term" value="F:ligand-gated monoatomic ion channel activity"/>
    <property type="evidence" value="ECO:0007669"/>
    <property type="project" value="InterPro"/>
</dbReference>
<dbReference type="InterPro" id="IPR001638">
    <property type="entry name" value="Solute-binding_3/MltF_N"/>
</dbReference>
<keyword evidence="9" id="KW-1185">Reference proteome</keyword>
<comment type="subcellular location">
    <subcellularLocation>
        <location evidence="1">Cell envelope</location>
    </subcellularLocation>
</comment>
<dbReference type="SMART" id="SM00079">
    <property type="entry name" value="PBPe"/>
    <property type="match status" value="1"/>
</dbReference>
<feature type="domain" description="Solute-binding protein family 3/N-terminal" evidence="6">
    <location>
        <begin position="40"/>
        <end position="258"/>
    </location>
</feature>
<reference evidence="8 9" key="1">
    <citation type="submission" date="2016-11" db="EMBL/GenBank/DDBJ databases">
        <authorList>
            <person name="Jaros S."/>
            <person name="Januszkiewicz K."/>
            <person name="Wedrychowicz H."/>
        </authorList>
    </citation>
    <scope>NUCLEOTIDE SEQUENCE [LARGE SCALE GENOMIC DNA]</scope>
    <source>
        <strain evidence="8 9">DSM 44666</strain>
    </source>
</reference>
<dbReference type="GO" id="GO:0030313">
    <property type="term" value="C:cell envelope"/>
    <property type="evidence" value="ECO:0007669"/>
    <property type="project" value="UniProtKB-SubCell"/>
</dbReference>
<comment type="similarity">
    <text evidence="2 4">Belongs to the bacterial solute-binding protein 3 family.</text>
</comment>
<evidence type="ECO:0000256" key="5">
    <source>
        <dbReference type="SAM" id="SignalP"/>
    </source>
</evidence>
<dbReference type="Proteomes" id="UP000184476">
    <property type="component" value="Unassembled WGS sequence"/>
</dbReference>
<dbReference type="InterPro" id="IPR018313">
    <property type="entry name" value="SBP_3_CS"/>
</dbReference>
<dbReference type="PANTHER" id="PTHR35936:SF17">
    <property type="entry name" value="ARGININE-BINDING EXTRACELLULAR PROTEIN ARTP"/>
    <property type="match status" value="1"/>
</dbReference>
<feature type="domain" description="Ionotropic glutamate receptor C-terminal" evidence="7">
    <location>
        <begin position="40"/>
        <end position="258"/>
    </location>
</feature>
<organism evidence="8 9">
    <name type="scientific">Seinonella peptonophila</name>
    <dbReference type="NCBI Taxonomy" id="112248"/>
    <lineage>
        <taxon>Bacteria</taxon>
        <taxon>Bacillati</taxon>
        <taxon>Bacillota</taxon>
        <taxon>Bacilli</taxon>
        <taxon>Bacillales</taxon>
        <taxon>Thermoactinomycetaceae</taxon>
        <taxon>Seinonella</taxon>
    </lineage>
</organism>
<dbReference type="InterPro" id="IPR001320">
    <property type="entry name" value="Iontro_rcpt_C"/>
</dbReference>
<evidence type="ECO:0000259" key="6">
    <source>
        <dbReference type="SMART" id="SM00062"/>
    </source>
</evidence>
<proteinExistence type="inferred from homology"/>
<dbReference type="STRING" id="112248.SAMN05444392_101776"/>
<evidence type="ECO:0000313" key="8">
    <source>
        <dbReference type="EMBL" id="SHE50945.1"/>
    </source>
</evidence>
<dbReference type="Gene3D" id="3.40.190.10">
    <property type="entry name" value="Periplasmic binding protein-like II"/>
    <property type="match status" value="2"/>
</dbReference>
<evidence type="ECO:0000256" key="3">
    <source>
        <dbReference type="ARBA" id="ARBA00022729"/>
    </source>
</evidence>
<dbReference type="GO" id="GO:0016020">
    <property type="term" value="C:membrane"/>
    <property type="evidence" value="ECO:0007669"/>
    <property type="project" value="InterPro"/>
</dbReference>
<feature type="signal peptide" evidence="5">
    <location>
        <begin position="1"/>
        <end position="22"/>
    </location>
</feature>
<dbReference type="PROSITE" id="PS51257">
    <property type="entry name" value="PROKAR_LIPOPROTEIN"/>
    <property type="match status" value="1"/>
</dbReference>
<evidence type="ECO:0000313" key="9">
    <source>
        <dbReference type="Proteomes" id="UP000184476"/>
    </source>
</evidence>
<dbReference type="RefSeq" id="WP_245815507.1">
    <property type="nucleotide sequence ID" value="NZ_FQVL01000001.1"/>
</dbReference>
<dbReference type="Pfam" id="PF00497">
    <property type="entry name" value="SBP_bac_3"/>
    <property type="match status" value="1"/>
</dbReference>
<evidence type="ECO:0000256" key="2">
    <source>
        <dbReference type="ARBA" id="ARBA00010333"/>
    </source>
</evidence>
<dbReference type="PROSITE" id="PS01039">
    <property type="entry name" value="SBP_BACTERIAL_3"/>
    <property type="match status" value="1"/>
</dbReference>
<keyword evidence="3 5" id="KW-0732">Signal</keyword>
<dbReference type="SMART" id="SM00062">
    <property type="entry name" value="PBPb"/>
    <property type="match status" value="1"/>
</dbReference>
<sequence length="258" mass="28985">MMKMFHKGLLAFISFLLIFAIAGCGGAEETTLGKIKKNKSIVVGTDATFPPFEYKNDKKEYDGFDVELIQAIANEMGVKVQFVDTEFKGLIPGLQAKKFDLIVSAMYKTAEREKAIRFSDTYYPGGLAIMVKKDDSKIKGIEDLDRKEVAVQIGTKSVSFLKEKYPKVKPKEVEKNTDMFLELESGRVEAVVTGKPAAKVYAKEKGTVKVLDQLLTHEEYGYGIRKNDPELAKEVNTALKKLKENGKYDQIVKKWFGE</sequence>
<evidence type="ECO:0000256" key="1">
    <source>
        <dbReference type="ARBA" id="ARBA00004196"/>
    </source>
</evidence>
<protein>
    <submittedName>
        <fullName evidence="8">Polar amino acid transport system substrate-binding protein</fullName>
    </submittedName>
</protein>
<dbReference type="SUPFAM" id="SSF53850">
    <property type="entry name" value="Periplasmic binding protein-like II"/>
    <property type="match status" value="1"/>
</dbReference>